<dbReference type="Proteomes" id="UP000178248">
    <property type="component" value="Unassembled WGS sequence"/>
</dbReference>
<evidence type="ECO:0000313" key="2">
    <source>
        <dbReference type="Proteomes" id="UP000178248"/>
    </source>
</evidence>
<reference evidence="1 2" key="1">
    <citation type="journal article" date="2016" name="Nat. Commun.">
        <title>Thousands of microbial genomes shed light on interconnected biogeochemical processes in an aquifer system.</title>
        <authorList>
            <person name="Anantharaman K."/>
            <person name="Brown C.T."/>
            <person name="Hug L.A."/>
            <person name="Sharon I."/>
            <person name="Castelle C.J."/>
            <person name="Probst A.J."/>
            <person name="Thomas B.C."/>
            <person name="Singh A."/>
            <person name="Wilkins M.J."/>
            <person name="Karaoz U."/>
            <person name="Brodie E.L."/>
            <person name="Williams K.H."/>
            <person name="Hubbard S.S."/>
            <person name="Banfield J.F."/>
        </authorList>
    </citation>
    <scope>NUCLEOTIDE SEQUENCE [LARGE SCALE GENOMIC DNA]</scope>
</reference>
<name>A0A1G2BTQ0_9BACT</name>
<sequence length="68" mass="6532">MEGIDGSARFGCDAGVALSGVTGSALGASVFFTASPFASGAGVVSADPRPSACDVFSSAWPLSISASC</sequence>
<dbReference type="AlphaFoldDB" id="A0A1G2BTQ0"/>
<evidence type="ECO:0000313" key="1">
    <source>
        <dbReference type="EMBL" id="OGY91730.1"/>
    </source>
</evidence>
<proteinExistence type="predicted"/>
<protein>
    <submittedName>
        <fullName evidence="1">Uncharacterized protein</fullName>
    </submittedName>
</protein>
<comment type="caution">
    <text evidence="1">The sequence shown here is derived from an EMBL/GenBank/DDBJ whole genome shotgun (WGS) entry which is preliminary data.</text>
</comment>
<organism evidence="1 2">
    <name type="scientific">Candidatus Komeilibacteria bacterium RIFCSPLOWO2_01_FULL_52_15</name>
    <dbReference type="NCBI Taxonomy" id="1798551"/>
    <lineage>
        <taxon>Bacteria</taxon>
        <taxon>Candidatus Komeiliibacteriota</taxon>
    </lineage>
</organism>
<accession>A0A1G2BTQ0</accession>
<dbReference type="EMBL" id="MHKM01000013">
    <property type="protein sequence ID" value="OGY91730.1"/>
    <property type="molecule type" value="Genomic_DNA"/>
</dbReference>
<gene>
    <name evidence="1" type="ORF">A3B30_01550</name>
</gene>